<dbReference type="Proteomes" id="UP000243459">
    <property type="component" value="Chromosome 5"/>
</dbReference>
<dbReference type="EMBL" id="CM007385">
    <property type="protein sequence ID" value="ONK70469.1"/>
    <property type="molecule type" value="Genomic_DNA"/>
</dbReference>
<gene>
    <name evidence="1" type="ORF">A4U43_C05F34040</name>
</gene>
<sequence length="87" mass="8434">MDGDGDLHPALTVTVAANEIIFLGFGEEDEVLAGGPVAGEAVHGAVVVADEIVGEEGLVVGPERVVDVGVPSEVAADDVVGAGGGGD</sequence>
<evidence type="ECO:0000313" key="2">
    <source>
        <dbReference type="Proteomes" id="UP000243459"/>
    </source>
</evidence>
<dbReference type="AlphaFoldDB" id="A0A5P1F105"/>
<organism evidence="1 2">
    <name type="scientific">Asparagus officinalis</name>
    <name type="common">Garden asparagus</name>
    <dbReference type="NCBI Taxonomy" id="4686"/>
    <lineage>
        <taxon>Eukaryota</taxon>
        <taxon>Viridiplantae</taxon>
        <taxon>Streptophyta</taxon>
        <taxon>Embryophyta</taxon>
        <taxon>Tracheophyta</taxon>
        <taxon>Spermatophyta</taxon>
        <taxon>Magnoliopsida</taxon>
        <taxon>Liliopsida</taxon>
        <taxon>Asparagales</taxon>
        <taxon>Asparagaceae</taxon>
        <taxon>Asparagoideae</taxon>
        <taxon>Asparagus</taxon>
    </lineage>
</organism>
<accession>A0A5P1F105</accession>
<name>A0A5P1F105_ASPOF</name>
<protein>
    <submittedName>
        <fullName evidence="1">Uncharacterized protein</fullName>
    </submittedName>
</protein>
<proteinExistence type="predicted"/>
<dbReference type="Gramene" id="ONK70469">
    <property type="protein sequence ID" value="ONK70469"/>
    <property type="gene ID" value="A4U43_C05F34040"/>
</dbReference>
<keyword evidence="2" id="KW-1185">Reference proteome</keyword>
<evidence type="ECO:0000313" key="1">
    <source>
        <dbReference type="EMBL" id="ONK70469.1"/>
    </source>
</evidence>
<reference evidence="2" key="1">
    <citation type="journal article" date="2017" name="Nat. Commun.">
        <title>The asparagus genome sheds light on the origin and evolution of a young Y chromosome.</title>
        <authorList>
            <person name="Harkess A."/>
            <person name="Zhou J."/>
            <person name="Xu C."/>
            <person name="Bowers J.E."/>
            <person name="Van der Hulst R."/>
            <person name="Ayyampalayam S."/>
            <person name="Mercati F."/>
            <person name="Riccardi P."/>
            <person name="McKain M.R."/>
            <person name="Kakrana A."/>
            <person name="Tang H."/>
            <person name="Ray J."/>
            <person name="Groenendijk J."/>
            <person name="Arikit S."/>
            <person name="Mathioni S.M."/>
            <person name="Nakano M."/>
            <person name="Shan H."/>
            <person name="Telgmann-Rauber A."/>
            <person name="Kanno A."/>
            <person name="Yue Z."/>
            <person name="Chen H."/>
            <person name="Li W."/>
            <person name="Chen Y."/>
            <person name="Xu X."/>
            <person name="Zhang Y."/>
            <person name="Luo S."/>
            <person name="Chen H."/>
            <person name="Gao J."/>
            <person name="Mao Z."/>
            <person name="Pires J.C."/>
            <person name="Luo M."/>
            <person name="Kudrna D."/>
            <person name="Wing R.A."/>
            <person name="Meyers B.C."/>
            <person name="Yi K."/>
            <person name="Kong H."/>
            <person name="Lavrijsen P."/>
            <person name="Sunseri F."/>
            <person name="Falavigna A."/>
            <person name="Ye Y."/>
            <person name="Leebens-Mack J.H."/>
            <person name="Chen G."/>
        </authorList>
    </citation>
    <scope>NUCLEOTIDE SEQUENCE [LARGE SCALE GENOMIC DNA]</scope>
    <source>
        <strain evidence="2">cv. DH0086</strain>
    </source>
</reference>